<proteinExistence type="predicted"/>
<evidence type="ECO:0000313" key="1">
    <source>
        <dbReference type="EMBL" id="SMF16059.1"/>
    </source>
</evidence>
<organism evidence="1 2">
    <name type="scientific">Pseudobacteriovorax antillogorgiicola</name>
    <dbReference type="NCBI Taxonomy" id="1513793"/>
    <lineage>
        <taxon>Bacteria</taxon>
        <taxon>Pseudomonadati</taxon>
        <taxon>Bdellovibrionota</taxon>
        <taxon>Oligoflexia</taxon>
        <taxon>Oligoflexales</taxon>
        <taxon>Pseudobacteriovoracaceae</taxon>
        <taxon>Pseudobacteriovorax</taxon>
    </lineage>
</organism>
<dbReference type="AlphaFoldDB" id="A0A1Y6BSM6"/>
<dbReference type="OrthoDB" id="9809772at2"/>
<keyword evidence="2" id="KW-1185">Reference proteome</keyword>
<protein>
    <submittedName>
        <fullName evidence="1">Uncharacterized protein</fullName>
    </submittedName>
</protein>
<evidence type="ECO:0000313" key="2">
    <source>
        <dbReference type="Proteomes" id="UP000192907"/>
    </source>
</evidence>
<sequence>MNRAYRFAYLLLPTIIMTSSVEAKILSERNDLELEKTWNEEDPRFESTASLQARKDPIFIAGIKYSFDERDFVNRWGREYELTIPVSGDSGENQLIFDIEAAVEGNGFYNDGFECHKYYPQPGGMVLIGSGYPPDCHRMTVNPRNQFKFIVNIDVKCSGIPIGNESDDKNSLLSSQEVREIKETMERWISQGRYIFDSVIDRHRSINLIVDNELNTGGDCESLTVKISGRSGTTISKIDLDVTISERF</sequence>
<gene>
    <name evidence="1" type="ORF">SAMN06296036_10613</name>
</gene>
<accession>A0A1Y6BSM6</accession>
<dbReference type="STRING" id="1513793.SAMN06296036_10613"/>
<dbReference type="Proteomes" id="UP000192907">
    <property type="component" value="Unassembled WGS sequence"/>
</dbReference>
<dbReference type="EMBL" id="FWZT01000006">
    <property type="protein sequence ID" value="SMF16059.1"/>
    <property type="molecule type" value="Genomic_DNA"/>
</dbReference>
<dbReference type="RefSeq" id="WP_132318122.1">
    <property type="nucleotide sequence ID" value="NZ_FWZT01000006.1"/>
</dbReference>
<reference evidence="2" key="1">
    <citation type="submission" date="2017-04" db="EMBL/GenBank/DDBJ databases">
        <authorList>
            <person name="Varghese N."/>
            <person name="Submissions S."/>
        </authorList>
    </citation>
    <scope>NUCLEOTIDE SEQUENCE [LARGE SCALE GENOMIC DNA]</scope>
    <source>
        <strain evidence="2">RKEM611</strain>
    </source>
</reference>
<name>A0A1Y6BSM6_9BACT</name>